<evidence type="ECO:0000313" key="10">
    <source>
        <dbReference type="EnsemblPlants" id="TraesCS6A02G297900.1"/>
    </source>
</evidence>
<dbReference type="GeneID" id="123128318"/>
<dbReference type="OrthoDB" id="7464992at2759"/>
<dbReference type="Gramene" id="TraesLAC6A03G03331140.1">
    <property type="protein sequence ID" value="TraesLAC6A03G03331140.1"/>
    <property type="gene ID" value="TraesLAC6A03G03331140"/>
</dbReference>
<keyword evidence="8" id="KW-1133">Transmembrane helix</keyword>
<feature type="domain" description="Peptidase M48" evidence="9">
    <location>
        <begin position="272"/>
        <end position="430"/>
    </location>
</feature>
<evidence type="ECO:0000256" key="4">
    <source>
        <dbReference type="ARBA" id="ARBA00022801"/>
    </source>
</evidence>
<dbReference type="KEGG" id="taes:123128318"/>
<name>A0A3B6NTQ9_WHEAT</name>
<protein>
    <recommendedName>
        <fullName evidence="9">Peptidase M48 domain-containing protein</fullName>
    </recommendedName>
</protein>
<dbReference type="Proteomes" id="UP000019116">
    <property type="component" value="Chromosome 6A"/>
</dbReference>
<dbReference type="PANTHER" id="PTHR22726:SF1">
    <property type="entry name" value="METALLOENDOPEPTIDASE OMA1, MITOCHONDRIAL"/>
    <property type="match status" value="1"/>
</dbReference>
<dbReference type="Gramene" id="TraesPARA_EIv1.0_1963440.1">
    <property type="protein sequence ID" value="TraesPARA_EIv1.0_1963440.1.CDS"/>
    <property type="gene ID" value="TraesPARA_EIv1.0_1963440"/>
</dbReference>
<dbReference type="InterPro" id="IPR001915">
    <property type="entry name" value="Peptidase_M48"/>
</dbReference>
<evidence type="ECO:0000259" key="9">
    <source>
        <dbReference type="Pfam" id="PF01435"/>
    </source>
</evidence>
<dbReference type="RefSeq" id="XP_044404221.1">
    <property type="nucleotide sequence ID" value="XM_044548286.1"/>
</dbReference>
<evidence type="ECO:0000256" key="2">
    <source>
        <dbReference type="ARBA" id="ARBA00022670"/>
    </source>
</evidence>
<evidence type="ECO:0000256" key="6">
    <source>
        <dbReference type="ARBA" id="ARBA00023049"/>
    </source>
</evidence>
<dbReference type="STRING" id="4565.A0A3B6NTQ9"/>
<feature type="compositionally biased region" description="Polar residues" evidence="7">
    <location>
        <begin position="1"/>
        <end position="10"/>
    </location>
</feature>
<dbReference type="Gramene" id="TraesNOR6A03G03407960.1">
    <property type="protein sequence ID" value="TraesNOR6A03G03407960.1"/>
    <property type="gene ID" value="TraesNOR6A03G03407960"/>
</dbReference>
<keyword evidence="11" id="KW-1185">Reference proteome</keyword>
<dbReference type="CDD" id="cd07331">
    <property type="entry name" value="M48C_Oma1_like"/>
    <property type="match status" value="1"/>
</dbReference>
<reference evidence="10" key="1">
    <citation type="submission" date="2018-08" db="EMBL/GenBank/DDBJ databases">
        <authorList>
            <person name="Rossello M."/>
        </authorList>
    </citation>
    <scope>NUCLEOTIDE SEQUENCE [LARGE SCALE GENOMIC DNA]</scope>
    <source>
        <strain evidence="10">cv. Chinese Spring</strain>
    </source>
</reference>
<dbReference type="Gramene" id="TraesCAD_scaffold_006392_01G000200.1">
    <property type="protein sequence ID" value="TraesCAD_scaffold_006392_01G000200.1"/>
    <property type="gene ID" value="TraesCAD_scaffold_006392_01G000200"/>
</dbReference>
<evidence type="ECO:0000256" key="8">
    <source>
        <dbReference type="SAM" id="Phobius"/>
    </source>
</evidence>
<dbReference type="Gramene" id="TraesCS6A02G297900.1">
    <property type="protein sequence ID" value="TraesCS6A02G297900.1"/>
    <property type="gene ID" value="TraesCS6A02G297900"/>
</dbReference>
<feature type="region of interest" description="Disordered" evidence="7">
    <location>
        <begin position="1"/>
        <end position="42"/>
    </location>
</feature>
<dbReference type="Gramene" id="TraesSTA6A03G03364980.1">
    <property type="protein sequence ID" value="TraesSTA6A03G03364980.1"/>
    <property type="gene ID" value="TraesSTA6A03G03364980"/>
</dbReference>
<keyword evidence="5" id="KW-0862">Zinc</keyword>
<evidence type="ECO:0000313" key="11">
    <source>
        <dbReference type="Proteomes" id="UP000019116"/>
    </source>
</evidence>
<dbReference type="InterPro" id="IPR051156">
    <property type="entry name" value="Mito/Outer_Membr_Metalloprot"/>
</dbReference>
<keyword evidence="8" id="KW-0812">Transmembrane</keyword>
<evidence type="ECO:0000256" key="1">
    <source>
        <dbReference type="ARBA" id="ARBA00001947"/>
    </source>
</evidence>
<feature type="transmembrane region" description="Helical" evidence="8">
    <location>
        <begin position="111"/>
        <end position="128"/>
    </location>
</feature>
<evidence type="ECO:0000256" key="5">
    <source>
        <dbReference type="ARBA" id="ARBA00022833"/>
    </source>
</evidence>
<keyword evidence="6" id="KW-0482">Metalloprotease</keyword>
<dbReference type="GO" id="GO:0046872">
    <property type="term" value="F:metal ion binding"/>
    <property type="evidence" value="ECO:0007669"/>
    <property type="project" value="UniProtKB-KW"/>
</dbReference>
<dbReference type="GO" id="GO:0004222">
    <property type="term" value="F:metalloendopeptidase activity"/>
    <property type="evidence" value="ECO:0000318"/>
    <property type="project" value="GO_Central"/>
</dbReference>
<dbReference type="OMA" id="MITKNLW"/>
<accession>A0A3B6NTQ9</accession>
<dbReference type="GO" id="GO:0016020">
    <property type="term" value="C:membrane"/>
    <property type="evidence" value="ECO:0000318"/>
    <property type="project" value="GO_Central"/>
</dbReference>
<dbReference type="Gene3D" id="3.30.2010.10">
    <property type="entry name" value="Metalloproteases ('zincins'), catalytic domain"/>
    <property type="match status" value="1"/>
</dbReference>
<dbReference type="Gramene" id="TraesCLE_scaffold_030059_01G000100.1">
    <property type="protein sequence ID" value="TraesCLE_scaffold_030059_01G000100.1"/>
    <property type="gene ID" value="TraesCLE_scaffold_030059_01G000100"/>
</dbReference>
<dbReference type="Pfam" id="PF01435">
    <property type="entry name" value="Peptidase_M48"/>
    <property type="match status" value="1"/>
</dbReference>
<comment type="cofactor">
    <cofactor evidence="1">
        <name>Zn(2+)</name>
        <dbReference type="ChEBI" id="CHEBI:29105"/>
    </cofactor>
</comment>
<keyword evidence="4" id="KW-0378">Hydrolase</keyword>
<keyword evidence="8" id="KW-0472">Membrane</keyword>
<dbReference type="SMR" id="A0A3B6NTQ9"/>
<dbReference type="GO" id="GO:0051603">
    <property type="term" value="P:proteolysis involved in protein catabolic process"/>
    <property type="evidence" value="ECO:0000318"/>
    <property type="project" value="GO_Central"/>
</dbReference>
<organism evidence="10">
    <name type="scientific">Triticum aestivum</name>
    <name type="common">Wheat</name>
    <dbReference type="NCBI Taxonomy" id="4565"/>
    <lineage>
        <taxon>Eukaryota</taxon>
        <taxon>Viridiplantae</taxon>
        <taxon>Streptophyta</taxon>
        <taxon>Embryophyta</taxon>
        <taxon>Tracheophyta</taxon>
        <taxon>Spermatophyta</taxon>
        <taxon>Magnoliopsida</taxon>
        <taxon>Liliopsida</taxon>
        <taxon>Poales</taxon>
        <taxon>Poaceae</taxon>
        <taxon>BOP clade</taxon>
        <taxon>Pooideae</taxon>
        <taxon>Triticodae</taxon>
        <taxon>Triticeae</taxon>
        <taxon>Triticinae</taxon>
        <taxon>Triticum</taxon>
    </lineage>
</organism>
<feature type="compositionally biased region" description="Pro residues" evidence="7">
    <location>
        <begin position="24"/>
        <end position="34"/>
    </location>
</feature>
<dbReference type="Gramene" id="TraesCS6A03G0782600.1">
    <property type="protein sequence ID" value="TraesCS6A03G0782600.1.CDS"/>
    <property type="gene ID" value="TraesCS6A03G0782600"/>
</dbReference>
<proteinExistence type="predicted"/>
<keyword evidence="3" id="KW-0479">Metal-binding</keyword>
<gene>
    <name evidence="10" type="primary">LOC123128318</name>
</gene>
<dbReference type="AlphaFoldDB" id="A0A3B6NTQ9"/>
<evidence type="ECO:0000256" key="7">
    <source>
        <dbReference type="SAM" id="MobiDB-lite"/>
    </source>
</evidence>
<sequence>MNPLKNSRSALSRLLRHNPAAGRPQPPAPPPPVPRETAARHYHAAPRRPGFIQSFSRGPLRHEPAALFRQPPARAQAPPPRHYFTSSRRPEVIHFARRRGGARWYHDRRKVAAVVLLAGGGTIVVYFGNLETVPYTNRTHFVLVSPQLERQLGESQFADLKKELAPKILPPLHPDSVRVRLIASEIVRALHRGLADRRSDDFDDASYGDISTDIAVKARDMDADDVMHRVSPGKTAGTAARAQRDDELLDDRWVAESRRRGKARGAQPQTKHLNELNWEVIVVRDKLINAMCLPGGKIVVFTGLLDHFKTDAEIATVLSHEIGHAIARHLPEMITKGMWFTILQLIVLQFIYMPDLINAMSTLLLRLPFSRRMEVEADHIGLMLQASAGFDPRTAPKVYEKLGQIAGNQSVLKSYLSTHPSSKKRSELLSRAKVMEEAMQLYREACAGHGTEGFL</sequence>
<reference evidence="10" key="2">
    <citation type="submission" date="2018-10" db="UniProtKB">
        <authorList>
            <consortium name="EnsemblPlants"/>
        </authorList>
    </citation>
    <scope>IDENTIFICATION</scope>
</reference>
<dbReference type="EnsemblPlants" id="TraesCS6A02G297900.1">
    <property type="protein sequence ID" value="TraesCS6A02G297900.1"/>
    <property type="gene ID" value="TraesCS6A02G297900"/>
</dbReference>
<keyword evidence="2" id="KW-0645">Protease</keyword>
<evidence type="ECO:0000256" key="3">
    <source>
        <dbReference type="ARBA" id="ARBA00022723"/>
    </source>
</evidence>
<dbReference type="PANTHER" id="PTHR22726">
    <property type="entry name" value="METALLOENDOPEPTIDASE OMA1"/>
    <property type="match status" value="1"/>
</dbReference>